<organism evidence="2 3">
    <name type="scientific">Pedobacter albus</name>
    <dbReference type="NCBI Taxonomy" id="3113905"/>
    <lineage>
        <taxon>Bacteria</taxon>
        <taxon>Pseudomonadati</taxon>
        <taxon>Bacteroidota</taxon>
        <taxon>Sphingobacteriia</taxon>
        <taxon>Sphingobacteriales</taxon>
        <taxon>Sphingobacteriaceae</taxon>
        <taxon>Pedobacter</taxon>
    </lineage>
</organism>
<feature type="signal peptide" evidence="1">
    <location>
        <begin position="1"/>
        <end position="19"/>
    </location>
</feature>
<dbReference type="RefSeq" id="WP_330108516.1">
    <property type="nucleotide sequence ID" value="NZ_JAZDQT010000002.1"/>
</dbReference>
<gene>
    <name evidence="2" type="ORF">VRU48_13880</name>
</gene>
<dbReference type="InterPro" id="IPR029062">
    <property type="entry name" value="Class_I_gatase-like"/>
</dbReference>
<dbReference type="GO" id="GO:0016787">
    <property type="term" value="F:hydrolase activity"/>
    <property type="evidence" value="ECO:0007669"/>
    <property type="project" value="UniProtKB-KW"/>
</dbReference>
<keyword evidence="3" id="KW-1185">Reference proteome</keyword>
<dbReference type="EC" id="3.5.1.-" evidence="2"/>
<keyword evidence="1" id="KW-0732">Signal</keyword>
<protein>
    <submittedName>
        <fullName evidence="2">PIG-L family deacetylase</fullName>
        <ecNumber evidence="2">3.5.1.-</ecNumber>
    </submittedName>
</protein>
<keyword evidence="2" id="KW-0378">Hydrolase</keyword>
<dbReference type="PANTHER" id="PTHR12993">
    <property type="entry name" value="N-ACETYLGLUCOSAMINYL-PHOSPHATIDYLINOSITOL DE-N-ACETYLASE-RELATED"/>
    <property type="match status" value="1"/>
</dbReference>
<reference evidence="2 3" key="1">
    <citation type="submission" date="2024-01" db="EMBL/GenBank/DDBJ databases">
        <title>Pedobacter sp. nov., isolated from fresh soil.</title>
        <authorList>
            <person name="Le N.T.T."/>
        </authorList>
    </citation>
    <scope>NUCLEOTIDE SEQUENCE [LARGE SCALE GENOMIC DNA]</scope>
    <source>
        <strain evidence="2 3">KR3-3</strain>
    </source>
</reference>
<proteinExistence type="predicted"/>
<dbReference type="Gene3D" id="3.40.50.10320">
    <property type="entry name" value="LmbE-like"/>
    <property type="match status" value="1"/>
</dbReference>
<dbReference type="Proteomes" id="UP001336835">
    <property type="component" value="Unassembled WGS sequence"/>
</dbReference>
<dbReference type="SUPFAM" id="SSF102588">
    <property type="entry name" value="LmbE-like"/>
    <property type="match status" value="1"/>
</dbReference>
<accession>A0ABU7I9S5</accession>
<dbReference type="PANTHER" id="PTHR12993:SF11">
    <property type="entry name" value="N-ACETYLGLUCOSAMINYL-PHOSPHATIDYLINOSITOL DE-N-ACETYLASE"/>
    <property type="match status" value="1"/>
</dbReference>
<name>A0ABU7I9S5_9SPHI</name>
<dbReference type="Pfam" id="PF02585">
    <property type="entry name" value="PIG-L"/>
    <property type="match status" value="1"/>
</dbReference>
<dbReference type="InterPro" id="IPR003737">
    <property type="entry name" value="GlcNAc_PI_deacetylase-related"/>
</dbReference>
<evidence type="ECO:0000256" key="1">
    <source>
        <dbReference type="SAM" id="SignalP"/>
    </source>
</evidence>
<evidence type="ECO:0000313" key="2">
    <source>
        <dbReference type="EMBL" id="MEE1946208.1"/>
    </source>
</evidence>
<feature type="chain" id="PRO_5045215174" evidence="1">
    <location>
        <begin position="20"/>
        <end position="800"/>
    </location>
</feature>
<dbReference type="InterPro" id="IPR024078">
    <property type="entry name" value="LmbE-like_dom_sf"/>
</dbReference>
<dbReference type="EMBL" id="JAZDQT010000002">
    <property type="protein sequence ID" value="MEE1946208.1"/>
    <property type="molecule type" value="Genomic_DNA"/>
</dbReference>
<sequence>MNLRASLLLLLAWPFMGLAQMPQPNSAEIALGLSKLNVKGSVLYIAAHPDDENTRLLAYLAKEVKVRTGYLSLTRGDGGQNLIGNEQAELLGLIRTQELLAARRIDGAEQFFTRANDFGFSKTPEESFQIWGKEQILADVVWTIRKFRPDVIITRFPEDSRAGHGHHSGSAILAREAFSAAADPKRFPEQLKYVKVWQAKRILWNTFNFGSTNTTAPDQLKIDVGLFNPLLGKSYGEIAAISRTNHKSQGFGSTLQRGEAIEYFSPTAGEPAKTGLFDGIDILVQDQAVLALLAQIQKNYQVDAPSKSLPELLKLKKLSQDKPFNHQLLDELIFACAGLWIDANATENTYAAGDSVAVNYTAIYRSNASMPIKIMVGNQSRQLEPNKATNLVFKLATTNDDLTQPYWLAENHPIGQYHIASQDEVGYPENPKKLAVNTVIELGGEKFNLNTPVTFKSTDPIRGEVYQNLVIAPAVTATLSEKAYIFNGNTPKTITVQLKSFRSNSTGTIKPQLPAGWQSSPAAINFKLDKKGDEQLISFTITPADTTTSGQIVMELNNTKAKGLKTISYEHIPSITLFPEASARLEKVDLKMVGKRIAYIDGAGDLVADALKQIGYEVTHLNTTQVLNNDLSAFDAIVTGVRLYNINDEAKSLQPKLMAYVQNGGTLVVQYNVNTNLKLNNLGPYPFKLANKRVTDENAPVKFIAPNHPALNYPNKITGKDFEGWVQERGIYFATDIAPQYATILSMNDPGESASDGSLLVADYGKGKFVYTSLVFFRELPAGVPGAYRLFANLLAPKQP</sequence>
<dbReference type="SUPFAM" id="SSF52317">
    <property type="entry name" value="Class I glutamine amidotransferase-like"/>
    <property type="match status" value="1"/>
</dbReference>
<evidence type="ECO:0000313" key="3">
    <source>
        <dbReference type="Proteomes" id="UP001336835"/>
    </source>
</evidence>
<comment type="caution">
    <text evidence="2">The sequence shown here is derived from an EMBL/GenBank/DDBJ whole genome shotgun (WGS) entry which is preliminary data.</text>
</comment>